<sequence>MAEIKLHLIEIYRKEIFIRARGRGRLAAASGRRLQAMRRCIAAAGICASLASAQRGRGGTKKIRVRPHFGQILDEGSLKIFCPSPSPPAKRGRQSRTDTMTNRPKAALRGLLLLAALLAPAVARAEIDLSGRSTLGVGRFFNNDYLGDGKDRWQTGSYNISVVRGVSWDGALPARPFEIMEYRFGASIIAPSVLSHPPAGDRRYAGVLHFAAKTQFEPAPKLEAGLGFGLVAVGPSTGVSHFHESVHRIFSAPTPKAAKDQLGDHLYPVIDGELGRSFSLGGLDARPFVEARAGDETLVRAGVDLAFGMREQGALWLRDEITGQRYVGISGRSEPLVPSFVLGADVAHVFDSSYFPSEDGVDFEGTRTRLRAGVSLRSGTFGLFYGVTWLSKEFEGQPEGQVLGSLRARVNF</sequence>
<reference evidence="2" key="1">
    <citation type="submission" date="2019-01" db="EMBL/GenBank/DDBJ databases">
        <title>Sinorhodobacter populi sp. nov. isolated from the symptomatic bark tissue of Populus euramericana canker.</title>
        <authorList>
            <person name="Li Y."/>
        </authorList>
    </citation>
    <scope>NUCLEOTIDE SEQUENCE [LARGE SCALE GENOMIC DNA]</scope>
    <source>
        <strain evidence="2">CGMCC 1.12963</strain>
    </source>
</reference>
<dbReference type="InterPro" id="IPR037107">
    <property type="entry name" value="Put_OMP_sf"/>
</dbReference>
<dbReference type="Pfam" id="PF09982">
    <property type="entry name" value="LpxR"/>
    <property type="match status" value="1"/>
</dbReference>
<dbReference type="AlphaFoldDB" id="A0A443M0K1"/>
<keyword evidence="2" id="KW-1185">Reference proteome</keyword>
<organism evidence="1 2">
    <name type="scientific">Paenirhodobacter huangdaonensis</name>
    <dbReference type="NCBI Taxonomy" id="2501515"/>
    <lineage>
        <taxon>Bacteria</taxon>
        <taxon>Pseudomonadati</taxon>
        <taxon>Pseudomonadota</taxon>
        <taxon>Alphaproteobacteria</taxon>
        <taxon>Rhodobacterales</taxon>
        <taxon>Rhodobacter group</taxon>
        <taxon>Paenirhodobacter</taxon>
    </lineage>
</organism>
<dbReference type="InterPro" id="IPR018707">
    <property type="entry name" value="LpxR"/>
</dbReference>
<evidence type="ECO:0000313" key="1">
    <source>
        <dbReference type="EMBL" id="RWR54971.1"/>
    </source>
</evidence>
<protein>
    <submittedName>
        <fullName evidence="1">DUF2219 family protein</fullName>
    </submittedName>
</protein>
<accession>A0A443M0K1</accession>
<dbReference type="Gene3D" id="2.40.128.140">
    <property type="entry name" value="Outer membrane protein"/>
    <property type="match status" value="1"/>
</dbReference>
<comment type="caution">
    <text evidence="1">The sequence shown here is derived from an EMBL/GenBank/DDBJ whole genome shotgun (WGS) entry which is preliminary data.</text>
</comment>
<evidence type="ECO:0000313" key="2">
    <source>
        <dbReference type="Proteomes" id="UP000288071"/>
    </source>
</evidence>
<proteinExistence type="predicted"/>
<dbReference type="Proteomes" id="UP000288071">
    <property type="component" value="Unassembled WGS sequence"/>
</dbReference>
<name>A0A443M0K1_9RHOB</name>
<gene>
    <name evidence="1" type="ORF">EOW66_02605</name>
</gene>
<dbReference type="EMBL" id="SAVA01000001">
    <property type="protein sequence ID" value="RWR54971.1"/>
    <property type="molecule type" value="Genomic_DNA"/>
</dbReference>
<reference evidence="1 2" key="2">
    <citation type="submission" date="2019-01" db="EMBL/GenBank/DDBJ databases">
        <title>Sinorhodobacter populi sp. nov. isolated from the symptomatic bark tissue of Populus euramericana canker.</title>
        <authorList>
            <person name="Xu G."/>
        </authorList>
    </citation>
    <scope>NUCLEOTIDE SEQUENCE [LARGE SCALE GENOMIC DNA]</scope>
    <source>
        <strain evidence="1 2">CGMCC 1.12963</strain>
    </source>
</reference>